<comment type="caution">
    <text evidence="11">The sequence shown here is derived from an EMBL/GenBank/DDBJ whole genome shotgun (WGS) entry which is preliminary data.</text>
</comment>
<dbReference type="PANTHER" id="PTHR30108">
    <property type="entry name" value="3-OCTAPRENYL-4-HYDROXYBENZOATE CARBOXY-LYASE-RELATED"/>
    <property type="match status" value="1"/>
</dbReference>
<proteinExistence type="inferred from homology"/>
<reference evidence="11" key="1">
    <citation type="journal article" date="2020" name="mSystems">
        <title>Genome- and Community-Level Interaction Insights into Carbon Utilization and Element Cycling Functions of Hydrothermarchaeota in Hydrothermal Sediment.</title>
        <authorList>
            <person name="Zhou Z."/>
            <person name="Liu Y."/>
            <person name="Xu W."/>
            <person name="Pan J."/>
            <person name="Luo Z.H."/>
            <person name="Li M."/>
        </authorList>
    </citation>
    <scope>NUCLEOTIDE SEQUENCE [LARGE SCALE GENOMIC DNA]</scope>
    <source>
        <strain evidence="11">SpSt-885</strain>
    </source>
</reference>
<dbReference type="SUPFAM" id="SSF50475">
    <property type="entry name" value="FMN-binding split barrel"/>
    <property type="match status" value="1"/>
</dbReference>
<dbReference type="EMBL" id="DTLS01000092">
    <property type="protein sequence ID" value="HGZ60239.1"/>
    <property type="molecule type" value="Genomic_DNA"/>
</dbReference>
<comment type="cofactor">
    <cofactor evidence="1">
        <name>Mn(2+)</name>
        <dbReference type="ChEBI" id="CHEBI:29035"/>
    </cofactor>
</comment>
<feature type="domain" description="3-octaprenyl-4-hydroxybenzoate carboxy-lyase-like Rift-related" evidence="9">
    <location>
        <begin position="94"/>
        <end position="275"/>
    </location>
</feature>
<comment type="catalytic activity">
    <reaction evidence="4">
        <text>(2E)-3-methyl-5-phosphooxypent-2-enoate + H(+) = isopentenyl phosphate + CO2</text>
        <dbReference type="Rhea" id="RHEA:78971"/>
        <dbReference type="ChEBI" id="CHEBI:15378"/>
        <dbReference type="ChEBI" id="CHEBI:16526"/>
        <dbReference type="ChEBI" id="CHEBI:65078"/>
        <dbReference type="ChEBI" id="CHEBI:229665"/>
        <dbReference type="EC" id="4.1.1.126"/>
    </reaction>
    <physiologicalReaction direction="left-to-right" evidence="4">
        <dbReference type="Rhea" id="RHEA:78972"/>
    </physiologicalReaction>
</comment>
<protein>
    <recommendedName>
        <fullName evidence="7">Anhydromevalonate phosphate decarboxylase</fullName>
        <ecNumber evidence="6">4.1.1.126</ecNumber>
    </recommendedName>
</protein>
<dbReference type="GO" id="GO:0005737">
    <property type="term" value="C:cytoplasm"/>
    <property type="evidence" value="ECO:0007669"/>
    <property type="project" value="TreeGrafter"/>
</dbReference>
<dbReference type="SUPFAM" id="SSF143968">
    <property type="entry name" value="UbiD C-terminal domain-like"/>
    <property type="match status" value="1"/>
</dbReference>
<organism evidence="11">
    <name type="scientific">Fervidicoccus fontis</name>
    <dbReference type="NCBI Taxonomy" id="683846"/>
    <lineage>
        <taxon>Archaea</taxon>
        <taxon>Thermoproteota</taxon>
        <taxon>Thermoprotei</taxon>
        <taxon>Fervidicoccales</taxon>
        <taxon>Fervidicoccaceae</taxon>
        <taxon>Fervidicoccus</taxon>
    </lineage>
</organism>
<dbReference type="InterPro" id="IPR048304">
    <property type="entry name" value="UbiD_Rift_dom"/>
</dbReference>
<dbReference type="GO" id="GO:0016831">
    <property type="term" value="F:carboxy-lyase activity"/>
    <property type="evidence" value="ECO:0007669"/>
    <property type="project" value="InterPro"/>
</dbReference>
<comment type="pathway">
    <text evidence="2">Isoprenoid biosynthesis; isopentenyl diphosphate biosynthesis via mevalonate pathway.</text>
</comment>
<comment type="similarity">
    <text evidence="3">Belongs to the UbiD family.</text>
</comment>
<evidence type="ECO:0000256" key="7">
    <source>
        <dbReference type="ARBA" id="ARBA00049754"/>
    </source>
</evidence>
<evidence type="ECO:0000256" key="8">
    <source>
        <dbReference type="ARBA" id="ARBA00049936"/>
    </source>
</evidence>
<evidence type="ECO:0000256" key="2">
    <source>
        <dbReference type="ARBA" id="ARBA00005092"/>
    </source>
</evidence>
<comment type="cofactor">
    <cofactor evidence="8">
        <name>prenylated FMN</name>
        <dbReference type="ChEBI" id="CHEBI:87746"/>
    </cofactor>
</comment>
<evidence type="ECO:0000256" key="6">
    <source>
        <dbReference type="ARBA" id="ARBA00049727"/>
    </source>
</evidence>
<dbReference type="Pfam" id="PF20696">
    <property type="entry name" value="UbiD_C"/>
    <property type="match status" value="1"/>
</dbReference>
<name>A0A7J3SMW1_9CREN</name>
<evidence type="ECO:0000259" key="10">
    <source>
        <dbReference type="Pfam" id="PF20696"/>
    </source>
</evidence>
<dbReference type="Gene3D" id="3.40.1670.10">
    <property type="entry name" value="UbiD C-terminal domain-like"/>
    <property type="match status" value="1"/>
</dbReference>
<evidence type="ECO:0000256" key="5">
    <source>
        <dbReference type="ARBA" id="ARBA00049583"/>
    </source>
</evidence>
<evidence type="ECO:0000313" key="11">
    <source>
        <dbReference type="EMBL" id="HGZ60239.1"/>
    </source>
</evidence>
<dbReference type="InterPro" id="IPR049381">
    <property type="entry name" value="UbiD-like_C"/>
</dbReference>
<dbReference type="PANTHER" id="PTHR30108:SF21">
    <property type="entry name" value="4-HYDROXYBENZOATE DECARBOXYLASE"/>
    <property type="match status" value="1"/>
</dbReference>
<evidence type="ECO:0000256" key="4">
    <source>
        <dbReference type="ARBA" id="ARBA00049054"/>
    </source>
</evidence>
<dbReference type="InterPro" id="IPR002830">
    <property type="entry name" value="UbiD"/>
</dbReference>
<dbReference type="Pfam" id="PF01977">
    <property type="entry name" value="UbiD"/>
    <property type="match status" value="1"/>
</dbReference>
<sequence>MLTEEKYEDLSTPREEAFEIPLKIKKEQGKRAILLKGKKSAPLIVSNLFETRDKLLRILGLKKVEELYELVTKSTMKEDEAFSYEPLEDHYRRIDIGLDALGALKFYEKDGGFYYTSSIIVAKTPSSHNASIHRIMVIDSKRAVARIVPRHLYRVYEDRLNKGENTPVTILLGAHPIVEIASSISPPFDQYEFTLIPHFIGSKVPVVMSPVNQNPVPLGTYFIIEAEMTPEFVDEGPFVDIMGTYDRVRKQPLIVVKEIWALNSEKWMTHAILPGGGEHQLLMGITREAQIWKAVSSVVPRVHKVRLTPAGGGWLHAVVSIDKNHDGDGKNAILAAFGAHPSLKHVVIVDQDVDPDDPYQVEWAIATRFQAEDDLIVVKHARGSTLDPSAQDGLTSKMGIDATKPISASIIFEKAKIPGE</sequence>
<dbReference type="NCBIfam" id="TIGR00148">
    <property type="entry name" value="UbiD family decarboxylase"/>
    <property type="match status" value="1"/>
</dbReference>
<dbReference type="AlphaFoldDB" id="A0A7J3SMW1"/>
<accession>A0A7J3SMW1</accession>
<dbReference type="FunFam" id="3.40.1670.10:FF:000003">
    <property type="entry name" value="Phenolic acid decarboxylase"/>
    <property type="match status" value="1"/>
</dbReference>
<comment type="function">
    <text evidence="5">Catalyzes the conversion of trans-anhydromevalonate 5-phosphate (tAHMP) into isopentenyl phosphate. Involved in the archaeal mevalonate (MVA) pathway, which provides fundamental precursors for isoprenoid biosynthesis, such as isopentenyl diphosphate (IPP) and dimethylallyl diphosphate (DMAPP).</text>
</comment>
<evidence type="ECO:0000256" key="3">
    <source>
        <dbReference type="ARBA" id="ARBA00010021"/>
    </source>
</evidence>
<evidence type="ECO:0000256" key="1">
    <source>
        <dbReference type="ARBA" id="ARBA00001936"/>
    </source>
</evidence>
<feature type="domain" description="3-octaprenyl-4-hydroxybenzoate carboxy-lyase-like C-terminal" evidence="10">
    <location>
        <begin position="281"/>
        <end position="402"/>
    </location>
</feature>
<evidence type="ECO:0000259" key="9">
    <source>
        <dbReference type="Pfam" id="PF01977"/>
    </source>
</evidence>
<dbReference type="EC" id="4.1.1.126" evidence="6"/>
<gene>
    <name evidence="11" type="ORF">ENW83_03415</name>
</gene>